<accession>A0A8B7BKN1</accession>
<keyword evidence="3" id="KW-1185">Reference proteome</keyword>
<protein>
    <submittedName>
        <fullName evidence="4">Tropomyosin-1, isoforms 33/34-like</fullName>
    </submittedName>
</protein>
<proteinExistence type="predicted"/>
<feature type="compositionally biased region" description="Low complexity" evidence="2">
    <location>
        <begin position="222"/>
        <end position="231"/>
    </location>
</feature>
<gene>
    <name evidence="4" type="primary">LOC103699045</name>
</gene>
<organism evidence="3 4">
    <name type="scientific">Phoenix dactylifera</name>
    <name type="common">Date palm</name>
    <dbReference type="NCBI Taxonomy" id="42345"/>
    <lineage>
        <taxon>Eukaryota</taxon>
        <taxon>Viridiplantae</taxon>
        <taxon>Streptophyta</taxon>
        <taxon>Embryophyta</taxon>
        <taxon>Tracheophyta</taxon>
        <taxon>Spermatophyta</taxon>
        <taxon>Magnoliopsida</taxon>
        <taxon>Liliopsida</taxon>
        <taxon>Arecaceae</taxon>
        <taxon>Coryphoideae</taxon>
        <taxon>Phoeniceae</taxon>
        <taxon>Phoenix</taxon>
    </lineage>
</organism>
<evidence type="ECO:0000313" key="3">
    <source>
        <dbReference type="Proteomes" id="UP000228380"/>
    </source>
</evidence>
<dbReference type="GeneID" id="103699045"/>
<evidence type="ECO:0000256" key="2">
    <source>
        <dbReference type="SAM" id="MobiDB-lite"/>
    </source>
</evidence>
<dbReference type="Proteomes" id="UP000228380">
    <property type="component" value="Unplaced"/>
</dbReference>
<name>A0A8B7BKN1_PHODC</name>
<feature type="coiled-coil region" evidence="1">
    <location>
        <begin position="53"/>
        <end position="105"/>
    </location>
</feature>
<dbReference type="AlphaFoldDB" id="A0A8B7BKN1"/>
<keyword evidence="1" id="KW-0175">Coiled coil</keyword>
<feature type="compositionally biased region" description="Acidic residues" evidence="2">
    <location>
        <begin position="201"/>
        <end position="221"/>
    </location>
</feature>
<evidence type="ECO:0000313" key="4">
    <source>
        <dbReference type="RefSeq" id="XP_008779309.2"/>
    </source>
</evidence>
<dbReference type="KEGG" id="pda:103699045"/>
<sequence>MLPADRAEFRNSSLEEIVDGTYRNTVRHIHEVDTLIFIAQGCQEETRRLSRQLEPARKRVAELEAALAEAEARREATEAGRLAIIEELEEERAAHSLAKSVLRASEVRLAETQSEVAGLKYEGGVLRLKVEQLEARKRRALERAEHAVDFFKDSDEFRDMLEEETMDGFLRGFDNFRRHMARFCPQLDLSMIRPRMRLGTDSDDDVPAALASEEESAEAEADVAAPAVTEAPPREITEDAPEPPAEVTAADPEPVSAEGPQVIAIDDLEGDADATAAP</sequence>
<feature type="region of interest" description="Disordered" evidence="2">
    <location>
        <begin position="198"/>
        <end position="278"/>
    </location>
</feature>
<evidence type="ECO:0000256" key="1">
    <source>
        <dbReference type="SAM" id="Coils"/>
    </source>
</evidence>
<dbReference type="RefSeq" id="XP_008779309.2">
    <property type="nucleotide sequence ID" value="XM_008781087.2"/>
</dbReference>
<reference evidence="4" key="1">
    <citation type="submission" date="2025-08" db="UniProtKB">
        <authorList>
            <consortium name="RefSeq"/>
        </authorList>
    </citation>
    <scope>IDENTIFICATION</scope>
    <source>
        <tissue evidence="4">Young leaves</tissue>
    </source>
</reference>